<feature type="transmembrane region" description="Helical" evidence="4">
    <location>
        <begin position="96"/>
        <end position="114"/>
    </location>
</feature>
<dbReference type="PROSITE" id="PS50109">
    <property type="entry name" value="HIS_KIN"/>
    <property type="match status" value="1"/>
</dbReference>
<dbReference type="Pfam" id="PF02518">
    <property type="entry name" value="HATPase_c"/>
    <property type="match status" value="1"/>
</dbReference>
<keyword evidence="8" id="KW-0067">ATP-binding</keyword>
<dbReference type="InterPro" id="IPR005467">
    <property type="entry name" value="His_kinase_dom"/>
</dbReference>
<dbReference type="InterPro" id="IPR003661">
    <property type="entry name" value="HisK_dim/P_dom"/>
</dbReference>
<dbReference type="Gene3D" id="3.30.565.10">
    <property type="entry name" value="Histidine kinase-like ATPase, C-terminal domain"/>
    <property type="match status" value="1"/>
</dbReference>
<feature type="transmembrane region" description="Helical" evidence="4">
    <location>
        <begin position="70"/>
        <end position="90"/>
    </location>
</feature>
<dbReference type="EC" id="2.7.13.3" evidence="2"/>
<keyword evidence="4" id="KW-0812">Transmembrane</keyword>
<dbReference type="PANTHER" id="PTHR43065:SF42">
    <property type="entry name" value="TWO-COMPONENT SENSOR PPRA"/>
    <property type="match status" value="1"/>
</dbReference>
<comment type="catalytic activity">
    <reaction evidence="1">
        <text>ATP + protein L-histidine = ADP + protein N-phospho-L-histidine.</text>
        <dbReference type="EC" id="2.7.13.3"/>
    </reaction>
</comment>
<reference evidence="8 9" key="1">
    <citation type="submission" date="2024-03" db="EMBL/GenBank/DDBJ databases">
        <title>Novel species of the genus Variovorax.</title>
        <authorList>
            <person name="Liu Q."/>
            <person name="Xin Y.-H."/>
        </authorList>
    </citation>
    <scope>NUCLEOTIDE SEQUENCE [LARGE SCALE GENOMIC DNA]</scope>
    <source>
        <strain evidence="8 9">KACC 18899</strain>
    </source>
</reference>
<protein>
    <recommendedName>
        <fullName evidence="2">histidine kinase</fullName>
        <ecNumber evidence="2">2.7.13.3</ecNumber>
    </recommendedName>
</protein>
<keyword evidence="4" id="KW-1133">Transmembrane helix</keyword>
<dbReference type="InterPro" id="IPR001610">
    <property type="entry name" value="PAC"/>
</dbReference>
<evidence type="ECO:0000256" key="1">
    <source>
        <dbReference type="ARBA" id="ARBA00000085"/>
    </source>
</evidence>
<name>A0ABU8VA45_9BURK</name>
<evidence type="ECO:0000313" key="8">
    <source>
        <dbReference type="EMBL" id="MEJ8810532.1"/>
    </source>
</evidence>
<feature type="transmembrane region" description="Helical" evidence="4">
    <location>
        <begin position="35"/>
        <end position="58"/>
    </location>
</feature>
<dbReference type="EMBL" id="JBBKZU010000002">
    <property type="protein sequence ID" value="MEJ8810532.1"/>
    <property type="molecule type" value="Genomic_DNA"/>
</dbReference>
<dbReference type="PROSITE" id="PS50113">
    <property type="entry name" value="PAC"/>
    <property type="match status" value="1"/>
</dbReference>
<dbReference type="GO" id="GO:0005524">
    <property type="term" value="F:ATP binding"/>
    <property type="evidence" value="ECO:0007669"/>
    <property type="project" value="UniProtKB-KW"/>
</dbReference>
<dbReference type="CDD" id="cd00130">
    <property type="entry name" value="PAS"/>
    <property type="match status" value="1"/>
</dbReference>
<feature type="domain" description="Histidine kinase" evidence="5">
    <location>
        <begin position="388"/>
        <end position="604"/>
    </location>
</feature>
<evidence type="ECO:0000313" key="9">
    <source>
        <dbReference type="Proteomes" id="UP001365846"/>
    </source>
</evidence>
<dbReference type="PANTHER" id="PTHR43065">
    <property type="entry name" value="SENSOR HISTIDINE KINASE"/>
    <property type="match status" value="1"/>
</dbReference>
<dbReference type="SMART" id="SM00387">
    <property type="entry name" value="HATPase_c"/>
    <property type="match status" value="1"/>
</dbReference>
<feature type="transmembrane region" description="Helical" evidence="4">
    <location>
        <begin position="179"/>
        <end position="204"/>
    </location>
</feature>
<evidence type="ECO:0000256" key="3">
    <source>
        <dbReference type="ARBA" id="ARBA00022553"/>
    </source>
</evidence>
<dbReference type="PROSITE" id="PS50112">
    <property type="entry name" value="PAS"/>
    <property type="match status" value="1"/>
</dbReference>
<dbReference type="InterPro" id="IPR003594">
    <property type="entry name" value="HATPase_dom"/>
</dbReference>
<dbReference type="RefSeq" id="WP_340355850.1">
    <property type="nucleotide sequence ID" value="NZ_JBBKZU010000002.1"/>
</dbReference>
<gene>
    <name evidence="8" type="ORF">WKW77_05585</name>
</gene>
<evidence type="ECO:0000259" key="6">
    <source>
        <dbReference type="PROSITE" id="PS50112"/>
    </source>
</evidence>
<keyword evidence="8" id="KW-0547">Nucleotide-binding</keyword>
<dbReference type="SUPFAM" id="SSF55785">
    <property type="entry name" value="PYP-like sensor domain (PAS domain)"/>
    <property type="match status" value="1"/>
</dbReference>
<keyword evidence="3" id="KW-0597">Phosphoprotein</keyword>
<dbReference type="InterPro" id="IPR000700">
    <property type="entry name" value="PAS-assoc_C"/>
</dbReference>
<dbReference type="SUPFAM" id="SSF55874">
    <property type="entry name" value="ATPase domain of HSP90 chaperone/DNA topoisomerase II/histidine kinase"/>
    <property type="match status" value="1"/>
</dbReference>
<sequence length="608" mass="66487">MSWVTFLWAMVSAACLTLAAVHLPVWLKDRSAWPSFFFAMLCVSTAGLALGELQMMYAQTPDAYAAALRLAHVPVLGLYVAAIGFVRSYFGTGRPWLGWLVIGLRTATLLPNFFTGQSLNLATISHLEAFPLLGENVSVAIGTPNPWMVLAHLSASLMVLFVLDASIGAWRRGDRRTSLTVGGGFVFFALAGTVQSMLVFWGVIRMPISVSLLSLLLVIAMGYELSRHVLHTASLVRELRESQERMALATEAASLGIWMFDFSRRTFWASARMRGLLGFSQTEPWDLDRVLQRVDEEDRAVVRQALAETSQGVPSYHFEFRVHAPDGRTRWIAAQGQIEFDDRGHARRARGACADVTDRKEAEHQLMQLRLELAHAGRVSAMGHLASSLAHEINQPLGAILRNTEAALLLLQAQQPDLEEIRAILADILGDDQRAGTVIDRMRAMLRHSAMAIEPLAVDDLLSDVAALVRPDAAARHVRVVLDIADDLPPVLGDSVHLQQVLLNLISNGMDSIDEAGRKVRQIVVSAIRAGARKVEIAVSDSGGGIPQDCLEEVFGSFYTTKPSGLGMGLSISRSLVEAHGGRLWAENRSEGGARLRFTLRVPSENPA</sequence>
<dbReference type="InterPro" id="IPR036890">
    <property type="entry name" value="HATPase_C_sf"/>
</dbReference>
<dbReference type="NCBIfam" id="TIGR00229">
    <property type="entry name" value="sensory_box"/>
    <property type="match status" value="1"/>
</dbReference>
<dbReference type="InterPro" id="IPR004358">
    <property type="entry name" value="Sig_transdc_His_kin-like_C"/>
</dbReference>
<dbReference type="CDD" id="cd00082">
    <property type="entry name" value="HisKA"/>
    <property type="match status" value="1"/>
</dbReference>
<dbReference type="Gene3D" id="2.10.70.100">
    <property type="match status" value="1"/>
</dbReference>
<comment type="caution">
    <text evidence="8">The sequence shown here is derived from an EMBL/GenBank/DDBJ whole genome shotgun (WGS) entry which is preliminary data.</text>
</comment>
<dbReference type="InterPro" id="IPR035965">
    <property type="entry name" value="PAS-like_dom_sf"/>
</dbReference>
<dbReference type="SMART" id="SM00091">
    <property type="entry name" value="PAS"/>
    <property type="match status" value="1"/>
</dbReference>
<proteinExistence type="predicted"/>
<dbReference type="SUPFAM" id="SSF47384">
    <property type="entry name" value="Homodimeric domain of signal transducing histidine kinase"/>
    <property type="match status" value="1"/>
</dbReference>
<accession>A0ABU8VA45</accession>
<dbReference type="Pfam" id="PF08447">
    <property type="entry name" value="PAS_3"/>
    <property type="match status" value="1"/>
</dbReference>
<feature type="domain" description="PAC" evidence="7">
    <location>
        <begin position="316"/>
        <end position="368"/>
    </location>
</feature>
<dbReference type="Gene3D" id="3.30.450.20">
    <property type="entry name" value="PAS domain"/>
    <property type="match status" value="1"/>
</dbReference>
<evidence type="ECO:0000256" key="4">
    <source>
        <dbReference type="SAM" id="Phobius"/>
    </source>
</evidence>
<dbReference type="InterPro" id="IPR036097">
    <property type="entry name" value="HisK_dim/P_sf"/>
</dbReference>
<dbReference type="InterPro" id="IPR013655">
    <property type="entry name" value="PAS_fold_3"/>
</dbReference>
<dbReference type="PRINTS" id="PR00344">
    <property type="entry name" value="BCTRLSENSOR"/>
</dbReference>
<dbReference type="SMART" id="SM00086">
    <property type="entry name" value="PAC"/>
    <property type="match status" value="1"/>
</dbReference>
<keyword evidence="4" id="KW-0472">Membrane</keyword>
<feature type="domain" description="PAS" evidence="6">
    <location>
        <begin position="242"/>
        <end position="313"/>
    </location>
</feature>
<evidence type="ECO:0000259" key="7">
    <source>
        <dbReference type="PROSITE" id="PS50113"/>
    </source>
</evidence>
<evidence type="ECO:0000259" key="5">
    <source>
        <dbReference type="PROSITE" id="PS50109"/>
    </source>
</evidence>
<dbReference type="Proteomes" id="UP001365846">
    <property type="component" value="Unassembled WGS sequence"/>
</dbReference>
<keyword evidence="9" id="KW-1185">Reference proteome</keyword>
<evidence type="ECO:0000256" key="2">
    <source>
        <dbReference type="ARBA" id="ARBA00012438"/>
    </source>
</evidence>
<feature type="transmembrane region" description="Helical" evidence="4">
    <location>
        <begin position="147"/>
        <end position="167"/>
    </location>
</feature>
<dbReference type="Gene3D" id="1.10.287.130">
    <property type="match status" value="1"/>
</dbReference>
<dbReference type="InterPro" id="IPR000014">
    <property type="entry name" value="PAS"/>
</dbReference>
<organism evidence="8 9">
    <name type="scientific">Variovorax ureilyticus</name>
    <dbReference type="NCBI Taxonomy" id="1836198"/>
    <lineage>
        <taxon>Bacteria</taxon>
        <taxon>Pseudomonadati</taxon>
        <taxon>Pseudomonadota</taxon>
        <taxon>Betaproteobacteria</taxon>
        <taxon>Burkholderiales</taxon>
        <taxon>Comamonadaceae</taxon>
        <taxon>Variovorax</taxon>
    </lineage>
</organism>